<dbReference type="Pfam" id="PF24714">
    <property type="entry name" value="TOR1L1_N"/>
    <property type="match status" value="1"/>
</dbReference>
<feature type="region of interest" description="Disordered" evidence="2">
    <location>
        <begin position="287"/>
        <end position="317"/>
    </location>
</feature>
<evidence type="ECO:0000259" key="3">
    <source>
        <dbReference type="Pfam" id="PF24714"/>
    </source>
</evidence>
<evidence type="ECO:0000313" key="5">
    <source>
        <dbReference type="Proteomes" id="UP000015453"/>
    </source>
</evidence>
<dbReference type="PANTHER" id="PTHR31355">
    <property type="entry name" value="MICROTUBULE-ASSOCIATED PROTEIN TORTIFOLIA1"/>
    <property type="match status" value="1"/>
</dbReference>
<proteinExistence type="predicted"/>
<dbReference type="AlphaFoldDB" id="S8CF88"/>
<dbReference type="EMBL" id="AUSU01005631">
    <property type="protein sequence ID" value="EPS63211.1"/>
    <property type="molecule type" value="Genomic_DNA"/>
</dbReference>
<dbReference type="FunFam" id="1.25.10.10:FF:000549">
    <property type="entry name" value="ARM repeat superfamily protein"/>
    <property type="match status" value="1"/>
</dbReference>
<feature type="domain" description="TORTIFOLIA1/SINE1-2 N-terminal" evidence="3">
    <location>
        <begin position="10"/>
        <end position="282"/>
    </location>
</feature>
<evidence type="ECO:0000256" key="2">
    <source>
        <dbReference type="SAM" id="MobiDB-lite"/>
    </source>
</evidence>
<accession>S8CF88</accession>
<dbReference type="InterPro" id="IPR021133">
    <property type="entry name" value="HEAT_type_2"/>
</dbReference>
<feature type="non-terminal residue" evidence="4">
    <location>
        <position position="376"/>
    </location>
</feature>
<dbReference type="InterPro" id="IPR033337">
    <property type="entry name" value="TORTIFOLIA1/SINE1-2"/>
</dbReference>
<dbReference type="InterPro" id="IPR011989">
    <property type="entry name" value="ARM-like"/>
</dbReference>
<dbReference type="Gene3D" id="1.25.10.10">
    <property type="entry name" value="Leucine-rich Repeat Variant"/>
    <property type="match status" value="1"/>
</dbReference>
<sequence length="376" mass="40917">MGAAKRRSEELTIRVNAFLNKLSDRDTLPVAASELEAIARGLPSEGFAPFLKCISSTDSSEKSPVRRYSVRLLAVMSAAHGDALSPHLSRMISAVLRRVRDPDSAVRSACVEAIKSIAAHVNSQPFAAILTPLVQTLIQEQDSNAQLGTALCLSAAVEASPEPDTAELSKILPKLLKLSRQDSFKAKPALISFITTAVNAGATISTRKPSNEIVSTAIEFLSSEDWAARKAAAELLQGIATVDKNSTPEIQTACVAALQTRRFDRVKLVRETMNRALEIWKDVDTDESPPEVRITSSPPSSCSSSISSSQKSSITEENHQDLEEFSLIRKQLLKIENQQSDLLQLLQRFMGSSQKGMNSLEKRVDGLEKVLDEMSS</sequence>
<dbReference type="PANTHER" id="PTHR31355:SF28">
    <property type="entry name" value="MICROTUBULE-ASSOCIATED PROTEIN TORTIFOLIA1-LIKE"/>
    <property type="match status" value="1"/>
</dbReference>
<feature type="compositionally biased region" description="Low complexity" evidence="2">
    <location>
        <begin position="296"/>
        <end position="313"/>
    </location>
</feature>
<dbReference type="GO" id="GO:0008017">
    <property type="term" value="F:microtubule binding"/>
    <property type="evidence" value="ECO:0007669"/>
    <property type="project" value="InterPro"/>
</dbReference>
<name>S8CF88_9LAMI</name>
<dbReference type="SUPFAM" id="SSF48371">
    <property type="entry name" value="ARM repeat"/>
    <property type="match status" value="1"/>
</dbReference>
<feature type="repeat" description="HEAT" evidence="1">
    <location>
        <begin position="91"/>
        <end position="128"/>
    </location>
</feature>
<protein>
    <recommendedName>
        <fullName evidence="3">TORTIFOLIA1/SINE1-2 N-terminal domain-containing protein</fullName>
    </recommendedName>
</protein>
<dbReference type="Proteomes" id="UP000015453">
    <property type="component" value="Unassembled WGS sequence"/>
</dbReference>
<dbReference type="PROSITE" id="PS50077">
    <property type="entry name" value="HEAT_REPEAT"/>
    <property type="match status" value="1"/>
</dbReference>
<comment type="caution">
    <text evidence="4">The sequence shown here is derived from an EMBL/GenBank/DDBJ whole genome shotgun (WGS) entry which is preliminary data.</text>
</comment>
<evidence type="ECO:0000313" key="4">
    <source>
        <dbReference type="EMBL" id="EPS63211.1"/>
    </source>
</evidence>
<reference evidence="4 5" key="1">
    <citation type="journal article" date="2013" name="BMC Genomics">
        <title>The miniature genome of a carnivorous plant Genlisea aurea contains a low number of genes and short non-coding sequences.</title>
        <authorList>
            <person name="Leushkin E.V."/>
            <person name="Sutormin R.A."/>
            <person name="Nabieva E.R."/>
            <person name="Penin A.A."/>
            <person name="Kondrashov A.S."/>
            <person name="Logacheva M.D."/>
        </authorList>
    </citation>
    <scope>NUCLEOTIDE SEQUENCE [LARGE SCALE GENOMIC DNA]</scope>
</reference>
<gene>
    <name evidence="4" type="ORF">M569_11576</name>
</gene>
<dbReference type="InterPro" id="IPR016024">
    <property type="entry name" value="ARM-type_fold"/>
</dbReference>
<dbReference type="GO" id="GO:0005874">
    <property type="term" value="C:microtubule"/>
    <property type="evidence" value="ECO:0007669"/>
    <property type="project" value="InterPro"/>
</dbReference>
<keyword evidence="5" id="KW-1185">Reference proteome</keyword>
<evidence type="ECO:0000256" key="1">
    <source>
        <dbReference type="PROSITE-ProRule" id="PRU00103"/>
    </source>
</evidence>
<dbReference type="OrthoDB" id="1904066at2759"/>
<dbReference type="InterPro" id="IPR057600">
    <property type="entry name" value="TORTIFOLIA1/SINE1-2_N"/>
</dbReference>
<organism evidence="4 5">
    <name type="scientific">Genlisea aurea</name>
    <dbReference type="NCBI Taxonomy" id="192259"/>
    <lineage>
        <taxon>Eukaryota</taxon>
        <taxon>Viridiplantae</taxon>
        <taxon>Streptophyta</taxon>
        <taxon>Embryophyta</taxon>
        <taxon>Tracheophyta</taxon>
        <taxon>Spermatophyta</taxon>
        <taxon>Magnoliopsida</taxon>
        <taxon>eudicotyledons</taxon>
        <taxon>Gunneridae</taxon>
        <taxon>Pentapetalae</taxon>
        <taxon>asterids</taxon>
        <taxon>lamiids</taxon>
        <taxon>Lamiales</taxon>
        <taxon>Lentibulariaceae</taxon>
        <taxon>Genlisea</taxon>
    </lineage>
</organism>